<sequence length="209" mass="22912">MIMMTPVLERWSGDCPFWAVEQGGFLLTVPRLPTPERVGAIVWALIGRNVTDNDLSITVADAAEAIEVYLTSDDEAFAPGGLRVTAGDVVIDPGCCVGLDEWRDWLDVQRGQMIYLGHSPDVLLEQRGPVLRLWQDEDQLRPGELPGLSEQHIDIPCDALPDLLQGVQQDLAGFLLALREWAQGIVPGLADQLVLAVDRRLQISAPLDA</sequence>
<comment type="caution">
    <text evidence="1">The sequence shown here is derived from an EMBL/GenBank/DDBJ whole genome shotgun (WGS) entry which is preliminary data.</text>
</comment>
<gene>
    <name evidence="1" type="ORF">AB0I59_21700</name>
</gene>
<organism evidence="1 2">
    <name type="scientific">Microtetraspora glauca</name>
    <dbReference type="NCBI Taxonomy" id="1996"/>
    <lineage>
        <taxon>Bacteria</taxon>
        <taxon>Bacillati</taxon>
        <taxon>Actinomycetota</taxon>
        <taxon>Actinomycetes</taxon>
        <taxon>Streptosporangiales</taxon>
        <taxon>Streptosporangiaceae</taxon>
        <taxon>Microtetraspora</taxon>
    </lineage>
</organism>
<name>A0ABV3GI01_MICGL</name>
<dbReference type="RefSeq" id="WP_358135365.1">
    <property type="nucleotide sequence ID" value="NZ_JBFALK010000012.1"/>
</dbReference>
<evidence type="ECO:0000313" key="2">
    <source>
        <dbReference type="Proteomes" id="UP001551675"/>
    </source>
</evidence>
<accession>A0ABV3GI01</accession>
<keyword evidence="2" id="KW-1185">Reference proteome</keyword>
<protein>
    <submittedName>
        <fullName evidence="1">Uncharacterized protein</fullName>
    </submittedName>
</protein>
<evidence type="ECO:0000313" key="1">
    <source>
        <dbReference type="EMBL" id="MEV0971252.1"/>
    </source>
</evidence>
<proteinExistence type="predicted"/>
<reference evidence="1 2" key="1">
    <citation type="submission" date="2024-06" db="EMBL/GenBank/DDBJ databases">
        <title>The Natural Products Discovery Center: Release of the First 8490 Sequenced Strains for Exploring Actinobacteria Biosynthetic Diversity.</title>
        <authorList>
            <person name="Kalkreuter E."/>
            <person name="Kautsar S.A."/>
            <person name="Yang D."/>
            <person name="Bader C.D."/>
            <person name="Teijaro C.N."/>
            <person name="Fluegel L."/>
            <person name="Davis C.M."/>
            <person name="Simpson J.R."/>
            <person name="Lauterbach L."/>
            <person name="Steele A.D."/>
            <person name="Gui C."/>
            <person name="Meng S."/>
            <person name="Li G."/>
            <person name="Viehrig K."/>
            <person name="Ye F."/>
            <person name="Su P."/>
            <person name="Kiefer A.F."/>
            <person name="Nichols A."/>
            <person name="Cepeda A.J."/>
            <person name="Yan W."/>
            <person name="Fan B."/>
            <person name="Jiang Y."/>
            <person name="Adhikari A."/>
            <person name="Zheng C.-J."/>
            <person name="Schuster L."/>
            <person name="Cowan T.M."/>
            <person name="Smanski M.J."/>
            <person name="Chevrette M.G."/>
            <person name="De Carvalho L.P.S."/>
            <person name="Shen B."/>
        </authorList>
    </citation>
    <scope>NUCLEOTIDE SEQUENCE [LARGE SCALE GENOMIC DNA]</scope>
    <source>
        <strain evidence="1 2">NPDC050100</strain>
    </source>
</reference>
<dbReference type="Proteomes" id="UP001551675">
    <property type="component" value="Unassembled WGS sequence"/>
</dbReference>
<dbReference type="EMBL" id="JBFALK010000012">
    <property type="protein sequence ID" value="MEV0971252.1"/>
    <property type="molecule type" value="Genomic_DNA"/>
</dbReference>